<dbReference type="SUPFAM" id="SSF53850">
    <property type="entry name" value="Periplasmic binding protein-like II"/>
    <property type="match status" value="1"/>
</dbReference>
<reference evidence="3" key="1">
    <citation type="journal article" date="2019" name="Int. J. Syst. Evol. Microbiol.">
        <title>The Global Catalogue of Microorganisms (GCM) 10K type strain sequencing project: providing services to taxonomists for standard genome sequencing and annotation.</title>
        <authorList>
            <consortium name="The Broad Institute Genomics Platform"/>
            <consortium name="The Broad Institute Genome Sequencing Center for Infectious Disease"/>
            <person name="Wu L."/>
            <person name="Ma J."/>
        </authorList>
    </citation>
    <scope>NUCLEOTIDE SEQUENCE [LARGE SCALE GENOMIC DNA]</scope>
    <source>
        <strain evidence="3">JCM 16014</strain>
    </source>
</reference>
<proteinExistence type="predicted"/>
<accession>A0ABP5GPU7</accession>
<dbReference type="RefSeq" id="WP_344669614.1">
    <property type="nucleotide sequence ID" value="NZ_BAAAQN010000049.1"/>
</dbReference>
<dbReference type="PANTHER" id="PTHR30024:SF42">
    <property type="entry name" value="ALIPHATIC SULFONATES-BINDING PROTEIN-RELATED"/>
    <property type="match status" value="1"/>
</dbReference>
<gene>
    <name evidence="2" type="ORF">GCM10009839_66040</name>
</gene>
<sequence length="337" mass="34893">MVGVSGCSDSSHPALALTAAIPTTVPSDAVLRIGDPAVQIAIQAAGLDKQLAAEGVTVKWANISGGPDSIKAFRGNQLDCSAVADIPSLFAHWTGTPTKIVFQSVTIDPLSHPVYQLGIAPGVAVRTLTDLKGKKIAYSAGQAQGALVLRVLQKAGLSKNDVTLVDLPSTASTYNQALGSHAVDVAPLGNSTIATYLHQYSGSSAIDTGIRDDASTLYCLTSSVQDPGKAAALRHYVAARTKALLWQNTHPDEWAKLYYQQNQGLSAADAQHAVQVKGETGIPTDWTNADARLQATADLLAQNQGNPKFDVAEVVDTRFAAVEAAAAGSDVVGGAAS</sequence>
<dbReference type="PANTHER" id="PTHR30024">
    <property type="entry name" value="ALIPHATIC SULFONATES-BINDING PROTEIN-RELATED"/>
    <property type="match status" value="1"/>
</dbReference>
<comment type="caution">
    <text evidence="2">The sequence shown here is derived from an EMBL/GenBank/DDBJ whole genome shotgun (WGS) entry which is preliminary data.</text>
</comment>
<dbReference type="Pfam" id="PF09084">
    <property type="entry name" value="NMT1"/>
    <property type="match status" value="1"/>
</dbReference>
<dbReference type="InterPro" id="IPR015168">
    <property type="entry name" value="SsuA/THI5"/>
</dbReference>
<name>A0ABP5GPU7_9ACTN</name>
<evidence type="ECO:0000313" key="3">
    <source>
        <dbReference type="Proteomes" id="UP001500751"/>
    </source>
</evidence>
<organism evidence="2 3">
    <name type="scientific">Catenulispora yoronensis</name>
    <dbReference type="NCBI Taxonomy" id="450799"/>
    <lineage>
        <taxon>Bacteria</taxon>
        <taxon>Bacillati</taxon>
        <taxon>Actinomycetota</taxon>
        <taxon>Actinomycetes</taxon>
        <taxon>Catenulisporales</taxon>
        <taxon>Catenulisporaceae</taxon>
        <taxon>Catenulispora</taxon>
    </lineage>
</organism>
<keyword evidence="3" id="KW-1185">Reference proteome</keyword>
<dbReference type="Gene3D" id="3.40.190.10">
    <property type="entry name" value="Periplasmic binding protein-like II"/>
    <property type="match status" value="2"/>
</dbReference>
<evidence type="ECO:0000313" key="2">
    <source>
        <dbReference type="EMBL" id="GAA2050395.1"/>
    </source>
</evidence>
<evidence type="ECO:0000259" key="1">
    <source>
        <dbReference type="Pfam" id="PF09084"/>
    </source>
</evidence>
<dbReference type="EMBL" id="BAAAQN010000049">
    <property type="protein sequence ID" value="GAA2050395.1"/>
    <property type="molecule type" value="Genomic_DNA"/>
</dbReference>
<protein>
    <submittedName>
        <fullName evidence="2">ABC transporter substrate-binding protein</fullName>
    </submittedName>
</protein>
<feature type="domain" description="SsuA/THI5-like" evidence="1">
    <location>
        <begin position="53"/>
        <end position="192"/>
    </location>
</feature>
<dbReference type="Proteomes" id="UP001500751">
    <property type="component" value="Unassembled WGS sequence"/>
</dbReference>